<dbReference type="Proteomes" id="UP000606172">
    <property type="component" value="Unassembled WGS sequence"/>
</dbReference>
<evidence type="ECO:0000313" key="3">
    <source>
        <dbReference type="Proteomes" id="UP000606172"/>
    </source>
</evidence>
<dbReference type="EMBL" id="BOOW01000018">
    <property type="protein sequence ID" value="GII92779.1"/>
    <property type="molecule type" value="Genomic_DNA"/>
</dbReference>
<feature type="transmembrane region" description="Helical" evidence="1">
    <location>
        <begin position="179"/>
        <end position="202"/>
    </location>
</feature>
<evidence type="ECO:0000313" key="2">
    <source>
        <dbReference type="EMBL" id="GII92779.1"/>
    </source>
</evidence>
<keyword evidence="1" id="KW-1133">Transmembrane helix</keyword>
<feature type="transmembrane region" description="Helical" evidence="1">
    <location>
        <begin position="539"/>
        <end position="559"/>
    </location>
</feature>
<organism evidence="2 3">
    <name type="scientific">Sinosporangium siamense</name>
    <dbReference type="NCBI Taxonomy" id="1367973"/>
    <lineage>
        <taxon>Bacteria</taxon>
        <taxon>Bacillati</taxon>
        <taxon>Actinomycetota</taxon>
        <taxon>Actinomycetes</taxon>
        <taxon>Streptosporangiales</taxon>
        <taxon>Streptosporangiaceae</taxon>
        <taxon>Sinosporangium</taxon>
    </lineage>
</organism>
<accession>A0A919VC48</accession>
<dbReference type="RefSeq" id="WP_204025813.1">
    <property type="nucleotide sequence ID" value="NZ_BOOW01000018.1"/>
</dbReference>
<protein>
    <submittedName>
        <fullName evidence="2">Uncharacterized protein</fullName>
    </submittedName>
</protein>
<feature type="transmembrane region" description="Helical" evidence="1">
    <location>
        <begin position="12"/>
        <end position="34"/>
    </location>
</feature>
<keyword evidence="1" id="KW-0472">Membrane</keyword>
<reference evidence="2" key="1">
    <citation type="submission" date="2021-01" db="EMBL/GenBank/DDBJ databases">
        <title>Whole genome shotgun sequence of Sinosporangium siamense NBRC 109515.</title>
        <authorList>
            <person name="Komaki H."/>
            <person name="Tamura T."/>
        </authorList>
    </citation>
    <scope>NUCLEOTIDE SEQUENCE</scope>
    <source>
        <strain evidence="2">NBRC 109515</strain>
    </source>
</reference>
<sequence>MKPVVKGELLPFTAVAAATAVLTLAVLALIVVVADHDGRSVRDAERGPRLASRHPGERVTVLWAPGFDDVGGIQHAVVAIAPLTHGAVPPPGLSRWPGHGEAVLSPALLREGEKEGIGERYGRLAGLISREGLVSVEERLAYVRLPRTDLPKVYRATGFGDVNPLVFGESQERQGISSLLAAVVLFIVFPACALFVTATRVATALPPARRRLPGALAGGTLVAGPVVVVLTTTDVRLPVTGYVLSAHFMARWLWPMCATLGAVAVVAALLGRKRAYAAPVHRATTFGVRAFVGCTCVTAAGTFAGTGAAVVSLLGAVGFVLTLPAVITAAVRRGAVMSSRSRLAGAPGGVSRLAWAVAVPLVLVFQLVVWTGRSSEASDAARQTFERIGTSVATVHAGGMSPDRITTFHARLLPKGWALLKATRDEYTSTVTLHGECRTLSRLGMECADIPRPVRSTDPRAREILRWTVGTTGDALSRRWRPGKEETGVPQPEFLLVVGEKDTLGEVKRIAYRIFPRVPAVDVLGASWLTVELGARRTATWVTLLGLIALALTTAAGLIRASADFHILAGEGISRKVAWWGLAVPVLLITLMASAAAWWLGGMLNMHLEGRGWLPWSFFGGVFAVTGTSALLGAPAAAAGSAKAWRKPYSGVASG</sequence>
<dbReference type="AlphaFoldDB" id="A0A919VC48"/>
<keyword evidence="1" id="KW-0812">Transmembrane</keyword>
<feature type="transmembrane region" description="Helical" evidence="1">
    <location>
        <begin position="283"/>
        <end position="304"/>
    </location>
</feature>
<evidence type="ECO:0000256" key="1">
    <source>
        <dbReference type="SAM" id="Phobius"/>
    </source>
</evidence>
<feature type="transmembrane region" description="Helical" evidence="1">
    <location>
        <begin position="579"/>
        <end position="601"/>
    </location>
</feature>
<keyword evidence="3" id="KW-1185">Reference proteome</keyword>
<feature type="transmembrane region" description="Helical" evidence="1">
    <location>
        <begin position="252"/>
        <end position="271"/>
    </location>
</feature>
<gene>
    <name evidence="2" type="ORF">Ssi02_30100</name>
</gene>
<comment type="caution">
    <text evidence="2">The sequence shown here is derived from an EMBL/GenBank/DDBJ whole genome shotgun (WGS) entry which is preliminary data.</text>
</comment>
<feature type="transmembrane region" description="Helical" evidence="1">
    <location>
        <begin position="214"/>
        <end position="232"/>
    </location>
</feature>
<proteinExistence type="predicted"/>
<feature type="transmembrane region" description="Helical" evidence="1">
    <location>
        <begin position="310"/>
        <end position="331"/>
    </location>
</feature>
<feature type="transmembrane region" description="Helical" evidence="1">
    <location>
        <begin position="613"/>
        <end position="638"/>
    </location>
</feature>
<name>A0A919VC48_9ACTN</name>